<feature type="compositionally biased region" description="Gly residues" evidence="1">
    <location>
        <begin position="96"/>
        <end position="110"/>
    </location>
</feature>
<dbReference type="AlphaFoldDB" id="A0A6J4LVC0"/>
<proteinExistence type="predicted"/>
<dbReference type="GO" id="GO:0004519">
    <property type="term" value="F:endonuclease activity"/>
    <property type="evidence" value="ECO:0007669"/>
    <property type="project" value="InterPro"/>
</dbReference>
<organism evidence="3">
    <name type="scientific">uncultured Chloroflexia bacterium</name>
    <dbReference type="NCBI Taxonomy" id="1672391"/>
    <lineage>
        <taxon>Bacteria</taxon>
        <taxon>Bacillati</taxon>
        <taxon>Chloroflexota</taxon>
        <taxon>Chloroflexia</taxon>
        <taxon>environmental samples</taxon>
    </lineage>
</organism>
<evidence type="ECO:0000313" key="3">
    <source>
        <dbReference type="EMBL" id="CAA9339121.1"/>
    </source>
</evidence>
<dbReference type="InterPro" id="IPR002711">
    <property type="entry name" value="HNH"/>
</dbReference>
<dbReference type="PANTHER" id="PTHR33877:SF2">
    <property type="entry name" value="OS07G0170200 PROTEIN"/>
    <property type="match status" value="1"/>
</dbReference>
<dbReference type="EMBL" id="CADCTR010002206">
    <property type="protein sequence ID" value="CAA9339121.1"/>
    <property type="molecule type" value="Genomic_DNA"/>
</dbReference>
<reference evidence="3" key="1">
    <citation type="submission" date="2020-02" db="EMBL/GenBank/DDBJ databases">
        <authorList>
            <person name="Meier V. D."/>
        </authorList>
    </citation>
    <scope>NUCLEOTIDE SEQUENCE</scope>
    <source>
        <strain evidence="3">AVDCRST_MAG93</strain>
    </source>
</reference>
<protein>
    <recommendedName>
        <fullName evidence="2">HNH nuclease domain-containing protein</fullName>
    </recommendedName>
</protein>
<evidence type="ECO:0000259" key="2">
    <source>
        <dbReference type="SMART" id="SM00507"/>
    </source>
</evidence>
<gene>
    <name evidence="3" type="ORF">AVDCRST_MAG93-6542</name>
</gene>
<feature type="region of interest" description="Disordered" evidence="1">
    <location>
        <begin position="1"/>
        <end position="32"/>
    </location>
</feature>
<dbReference type="SMART" id="SM00507">
    <property type="entry name" value="HNHc"/>
    <property type="match status" value="1"/>
</dbReference>
<evidence type="ECO:0000256" key="1">
    <source>
        <dbReference type="SAM" id="MobiDB-lite"/>
    </source>
</evidence>
<dbReference type="Pfam" id="PF01844">
    <property type="entry name" value="HNH"/>
    <property type="match status" value="1"/>
</dbReference>
<dbReference type="InterPro" id="IPR003615">
    <property type="entry name" value="HNH_nuc"/>
</dbReference>
<feature type="region of interest" description="Disordered" evidence="1">
    <location>
        <begin position="65"/>
        <end position="110"/>
    </location>
</feature>
<sequence>MWGRKPAEPRKRKAIPTPVKAAVRQRDGDSCRKCGSKDNLQFDHVKPVSRGGRNTVKNLQLLCGPHNREKGVSKRYKVNRPPKQPKARTAGKPKGRGGGGGGWFGSLFGG</sequence>
<name>A0A6J4LVC0_9CHLR</name>
<dbReference type="Gene3D" id="1.10.30.50">
    <property type="match status" value="1"/>
</dbReference>
<accession>A0A6J4LVC0</accession>
<feature type="domain" description="HNH nuclease" evidence="2">
    <location>
        <begin position="18"/>
        <end position="68"/>
    </location>
</feature>
<dbReference type="GO" id="GO:0003676">
    <property type="term" value="F:nucleic acid binding"/>
    <property type="evidence" value="ECO:0007669"/>
    <property type="project" value="InterPro"/>
</dbReference>
<feature type="compositionally biased region" description="Basic residues" evidence="1">
    <location>
        <begin position="73"/>
        <end position="95"/>
    </location>
</feature>
<dbReference type="CDD" id="cd00085">
    <property type="entry name" value="HNHc"/>
    <property type="match status" value="1"/>
</dbReference>
<dbReference type="GO" id="GO:0008270">
    <property type="term" value="F:zinc ion binding"/>
    <property type="evidence" value="ECO:0007669"/>
    <property type="project" value="InterPro"/>
</dbReference>
<dbReference type="InterPro" id="IPR052892">
    <property type="entry name" value="NA-targeting_endonuclease"/>
</dbReference>
<dbReference type="PANTHER" id="PTHR33877">
    <property type="entry name" value="SLL1193 PROTEIN"/>
    <property type="match status" value="1"/>
</dbReference>